<dbReference type="Gene3D" id="3.40.630.30">
    <property type="match status" value="1"/>
</dbReference>
<reference evidence="2 3" key="1">
    <citation type="submission" date="2020-01" db="EMBL/GenBank/DDBJ databases">
        <title>Insect and environment-associated Actinomycetes.</title>
        <authorList>
            <person name="Currrie C."/>
            <person name="Chevrette M."/>
            <person name="Carlson C."/>
            <person name="Stubbendieck R."/>
            <person name="Wendt-Pienkowski E."/>
        </authorList>
    </citation>
    <scope>NUCLEOTIDE SEQUENCE [LARGE SCALE GENOMIC DNA]</scope>
    <source>
        <strain evidence="2 3">SID7739</strain>
    </source>
</reference>
<dbReference type="CDD" id="cd04301">
    <property type="entry name" value="NAT_SF"/>
    <property type="match status" value="1"/>
</dbReference>
<dbReference type="InterPro" id="IPR006175">
    <property type="entry name" value="YjgF/YER057c/UK114"/>
</dbReference>
<dbReference type="SUPFAM" id="SSF55729">
    <property type="entry name" value="Acyl-CoA N-acyltransferases (Nat)"/>
    <property type="match status" value="1"/>
</dbReference>
<evidence type="ECO:0000259" key="1">
    <source>
        <dbReference type="PROSITE" id="PS51186"/>
    </source>
</evidence>
<name>A0A6G3TJX4_9ACTN</name>
<accession>A0A6G3TJX4</accession>
<evidence type="ECO:0000313" key="3">
    <source>
        <dbReference type="Proteomes" id="UP000475666"/>
    </source>
</evidence>
<proteinExistence type="predicted"/>
<protein>
    <submittedName>
        <fullName evidence="2">GNAT family N-acetyltransferase</fullName>
    </submittedName>
</protein>
<dbReference type="RefSeq" id="WP_109035443.1">
    <property type="nucleotide sequence ID" value="NZ_BEWD01000012.1"/>
</dbReference>
<dbReference type="CDD" id="cd06154">
    <property type="entry name" value="YjgF_YER057c_UK114_like_6"/>
    <property type="match status" value="1"/>
</dbReference>
<dbReference type="EMBL" id="JAAGMQ010000722">
    <property type="protein sequence ID" value="NEC36311.1"/>
    <property type="molecule type" value="Genomic_DNA"/>
</dbReference>
<dbReference type="Pfam" id="PF01042">
    <property type="entry name" value="Ribonuc_L-PSP"/>
    <property type="match status" value="1"/>
</dbReference>
<dbReference type="PROSITE" id="PS51186">
    <property type="entry name" value="GNAT"/>
    <property type="match status" value="1"/>
</dbReference>
<gene>
    <name evidence="2" type="ORF">G3I66_24495</name>
</gene>
<keyword evidence="2" id="KW-0808">Transferase</keyword>
<evidence type="ECO:0000313" key="2">
    <source>
        <dbReference type="EMBL" id="NEC36311.1"/>
    </source>
</evidence>
<dbReference type="SUPFAM" id="SSF55298">
    <property type="entry name" value="YjgF-like"/>
    <property type="match status" value="1"/>
</dbReference>
<dbReference type="PANTHER" id="PTHR43857">
    <property type="entry name" value="BLR7761 PROTEIN"/>
    <property type="match status" value="1"/>
</dbReference>
<comment type="caution">
    <text evidence="2">The sequence shown here is derived from an EMBL/GenBank/DDBJ whole genome shotgun (WGS) entry which is preliminary data.</text>
</comment>
<dbReference type="InterPro" id="IPR035959">
    <property type="entry name" value="RutC-like_sf"/>
</dbReference>
<dbReference type="GeneID" id="96656234"/>
<dbReference type="Pfam" id="PF00583">
    <property type="entry name" value="Acetyltransf_1"/>
    <property type="match status" value="1"/>
</dbReference>
<sequence length="291" mass="31345">MTKRLGEAPARRAVVSGSTFEERIGYARAVVDGDRVHVSGTTGFDYATMTISGDVVEQAEQCLRNIGAALAEAGCTFADVVRVRYLLPAREDFEPCWPVLRRAFGQVRPAATMMVCGLADERMRIEIEVYARRGTVATGAGPALRIEPVDGDAMVEEWRHVHNVIVPPAAMTPDEARERAGRNRLANAYLADVLVGCSTVRPPGGEERVATVIARTLPAYRGRGIGTALYEEGLAHARVLGAGAVETVVLAANADGLRFAGACGFVEKERYVLDGEHDEWVDLRLAAARPA</sequence>
<dbReference type="InterPro" id="IPR000182">
    <property type="entry name" value="GNAT_dom"/>
</dbReference>
<organism evidence="2 3">
    <name type="scientific">Streptomyces rubrogriseus</name>
    <dbReference type="NCBI Taxonomy" id="194673"/>
    <lineage>
        <taxon>Bacteria</taxon>
        <taxon>Bacillati</taxon>
        <taxon>Actinomycetota</taxon>
        <taxon>Actinomycetes</taxon>
        <taxon>Kitasatosporales</taxon>
        <taxon>Streptomycetaceae</taxon>
        <taxon>Streptomyces</taxon>
        <taxon>Streptomyces violaceoruber group</taxon>
    </lineage>
</organism>
<dbReference type="InterPro" id="IPR016181">
    <property type="entry name" value="Acyl_CoA_acyltransferase"/>
</dbReference>
<dbReference type="Proteomes" id="UP000475666">
    <property type="component" value="Unassembled WGS sequence"/>
</dbReference>
<dbReference type="Gene3D" id="3.30.1330.40">
    <property type="entry name" value="RutC-like"/>
    <property type="match status" value="1"/>
</dbReference>
<dbReference type="AlphaFoldDB" id="A0A6G3TJX4"/>
<feature type="domain" description="N-acetyltransferase" evidence="1">
    <location>
        <begin position="144"/>
        <end position="290"/>
    </location>
</feature>
<dbReference type="GO" id="GO:0016747">
    <property type="term" value="F:acyltransferase activity, transferring groups other than amino-acyl groups"/>
    <property type="evidence" value="ECO:0007669"/>
    <property type="project" value="InterPro"/>
</dbReference>
<dbReference type="PANTHER" id="PTHR43857:SF1">
    <property type="entry name" value="YJGH FAMILY PROTEIN"/>
    <property type="match status" value="1"/>
</dbReference>